<reference evidence="3" key="2">
    <citation type="submission" date="2013-04" db="EMBL/GenBank/DDBJ databases">
        <title>Genomic mechanisms accounting for the adaptation to parasitism in nematode-trapping fungi.</title>
        <authorList>
            <person name="Ahren D.G."/>
        </authorList>
    </citation>
    <scope>NUCLEOTIDE SEQUENCE [LARGE SCALE GENOMIC DNA]</scope>
    <source>
        <strain evidence="3">CBS 200.50</strain>
    </source>
</reference>
<dbReference type="AlphaFoldDB" id="S8ARR7"/>
<sequence length="228" mass="24503">MMKIIFNTLLILLSFLLQSSDAAALPNAKVTDCTCCTPAPTTIFVAPTEAVTVTSPTTYTVYVQTLYVYRSTTLSARTVTVTTTEYDWSTVAITSHTFVDTKYVTYTLTAQPPSNGKRAIGAPGNYPLEVRGDPATVTNLSPSTCPCVNPACPNETTITDVRSAMTRIVVTRFTVSATLTTSVTIFPSLVPVVISKTETISEENLTTYVDPVIMTTMVVVRTTVTAVS</sequence>
<dbReference type="EMBL" id="AQGS01000006">
    <property type="protein sequence ID" value="EPS45675.1"/>
    <property type="molecule type" value="Genomic_DNA"/>
</dbReference>
<organism evidence="2 3">
    <name type="scientific">Dactylellina haptotyla (strain CBS 200.50)</name>
    <name type="common">Nematode-trapping fungus</name>
    <name type="synonym">Monacrosporium haptotylum</name>
    <dbReference type="NCBI Taxonomy" id="1284197"/>
    <lineage>
        <taxon>Eukaryota</taxon>
        <taxon>Fungi</taxon>
        <taxon>Dikarya</taxon>
        <taxon>Ascomycota</taxon>
        <taxon>Pezizomycotina</taxon>
        <taxon>Orbiliomycetes</taxon>
        <taxon>Orbiliales</taxon>
        <taxon>Orbiliaceae</taxon>
        <taxon>Dactylellina</taxon>
    </lineage>
</organism>
<dbReference type="HOGENOM" id="CLU_1214708_0_0_1"/>
<dbReference type="Proteomes" id="UP000015100">
    <property type="component" value="Unassembled WGS sequence"/>
</dbReference>
<gene>
    <name evidence="2" type="ORF">H072_334</name>
</gene>
<proteinExistence type="predicted"/>
<feature type="chain" id="PRO_5004547950" evidence="1">
    <location>
        <begin position="25"/>
        <end position="228"/>
    </location>
</feature>
<evidence type="ECO:0000313" key="3">
    <source>
        <dbReference type="Proteomes" id="UP000015100"/>
    </source>
</evidence>
<evidence type="ECO:0000256" key="1">
    <source>
        <dbReference type="SAM" id="SignalP"/>
    </source>
</evidence>
<protein>
    <submittedName>
        <fullName evidence="2">Uncharacterized protein</fullName>
    </submittedName>
</protein>
<accession>S8ARR7</accession>
<keyword evidence="3" id="KW-1185">Reference proteome</keyword>
<name>S8ARR7_DACHA</name>
<evidence type="ECO:0000313" key="2">
    <source>
        <dbReference type="EMBL" id="EPS45675.1"/>
    </source>
</evidence>
<reference evidence="2 3" key="1">
    <citation type="journal article" date="2013" name="PLoS Genet.">
        <title>Genomic mechanisms accounting for the adaptation to parasitism in nematode-trapping fungi.</title>
        <authorList>
            <person name="Meerupati T."/>
            <person name="Andersson K.M."/>
            <person name="Friman E."/>
            <person name="Kumar D."/>
            <person name="Tunlid A."/>
            <person name="Ahren D."/>
        </authorList>
    </citation>
    <scope>NUCLEOTIDE SEQUENCE [LARGE SCALE GENOMIC DNA]</scope>
    <source>
        <strain evidence="2 3">CBS 200.50</strain>
    </source>
</reference>
<keyword evidence="1" id="KW-0732">Signal</keyword>
<comment type="caution">
    <text evidence="2">The sequence shown here is derived from an EMBL/GenBank/DDBJ whole genome shotgun (WGS) entry which is preliminary data.</text>
</comment>
<feature type="signal peptide" evidence="1">
    <location>
        <begin position="1"/>
        <end position="24"/>
    </location>
</feature>